<evidence type="ECO:0000259" key="2">
    <source>
        <dbReference type="Pfam" id="PF04536"/>
    </source>
</evidence>
<keyword evidence="1" id="KW-0472">Membrane</keyword>
<feature type="transmembrane region" description="Helical" evidence="1">
    <location>
        <begin position="25"/>
        <end position="42"/>
    </location>
</feature>
<keyword evidence="1" id="KW-1133">Transmembrane helix</keyword>
<proteinExistence type="predicted"/>
<keyword evidence="4" id="KW-1185">Reference proteome</keyword>
<sequence length="277" mass="30734">MKRKELTDEDKILLYNKNICDVRRLNSAFLVLLLLVSFSFAIEIPKLRQRVTDLVGVLTPEQVNFLEEKLRKFEEETTNQIAVLIIPSLEGEDLEDFSMKVVEENKLGQKGRDNGVLFLIAIQDRKMRLEVGYGLEGALPDALCDQILRNIVRPKFRRGDYFNGINEGIDAVISATKGEFKADPRKRPETSFGAILVLIIIAFIFLTFILSLIRGVRHYSVHSSGYDSALFWMWLLGSMSERRRGGGWGGFSSGGFGGGGWSGGGGSFGGGGASSSW</sequence>
<reference evidence="4" key="1">
    <citation type="submission" date="2015-11" db="EMBL/GenBank/DDBJ databases">
        <authorList>
            <person name="Varghese N."/>
        </authorList>
    </citation>
    <scope>NUCLEOTIDE SEQUENCE [LARGE SCALE GENOMIC DNA]</scope>
</reference>
<dbReference type="EMBL" id="FAOO01000005">
    <property type="protein sequence ID" value="CUU04060.1"/>
    <property type="molecule type" value="Genomic_DNA"/>
</dbReference>
<evidence type="ECO:0000256" key="1">
    <source>
        <dbReference type="SAM" id="Phobius"/>
    </source>
</evidence>
<accession>A0A0S4MYR9</accession>
<feature type="transmembrane region" description="Helical" evidence="1">
    <location>
        <begin position="191"/>
        <end position="213"/>
    </location>
</feature>
<dbReference type="STRING" id="1643428.GCA_001442855_00867"/>
<evidence type="ECO:0000313" key="4">
    <source>
        <dbReference type="Proteomes" id="UP000320623"/>
    </source>
</evidence>
<dbReference type="RefSeq" id="WP_181180253.1">
    <property type="nucleotide sequence ID" value="NZ_FAOO01000005.1"/>
</dbReference>
<name>A0A0S4MYR9_9BACT</name>
<dbReference type="Pfam" id="PF04536">
    <property type="entry name" value="TPM_phosphatase"/>
    <property type="match status" value="1"/>
</dbReference>
<evidence type="ECO:0000313" key="3">
    <source>
        <dbReference type="EMBL" id="CUU04060.1"/>
    </source>
</evidence>
<dbReference type="PANTHER" id="PTHR30373">
    <property type="entry name" value="UPF0603 PROTEIN YGCG"/>
    <property type="match status" value="1"/>
</dbReference>
<gene>
    <name evidence="3" type="ORF">JGI1_00890</name>
</gene>
<feature type="domain" description="TPM" evidence="2">
    <location>
        <begin position="51"/>
        <end position="174"/>
    </location>
</feature>
<keyword evidence="1" id="KW-0812">Transmembrane</keyword>
<dbReference type="AlphaFoldDB" id="A0A0S4MYR9"/>
<dbReference type="Gene3D" id="3.10.310.50">
    <property type="match status" value="1"/>
</dbReference>
<dbReference type="Proteomes" id="UP000320623">
    <property type="component" value="Unassembled WGS sequence"/>
</dbReference>
<dbReference type="InterPro" id="IPR007621">
    <property type="entry name" value="TPM_dom"/>
</dbReference>
<organism evidence="3 4">
    <name type="scientific">Candidatus Thermokryptus mobilis</name>
    <dbReference type="NCBI Taxonomy" id="1643428"/>
    <lineage>
        <taxon>Bacteria</taxon>
        <taxon>Pseudomonadati</taxon>
        <taxon>Candidatus Kryptoniota</taxon>
        <taxon>Candidatus Thermokryptus</taxon>
    </lineage>
</organism>
<protein>
    <recommendedName>
        <fullName evidence="2">TPM domain-containing protein</fullName>
    </recommendedName>
</protein>
<dbReference type="PANTHER" id="PTHR30373:SF2">
    <property type="entry name" value="UPF0603 PROTEIN YGCG"/>
    <property type="match status" value="1"/>
</dbReference>